<proteinExistence type="inferred from homology"/>
<keyword evidence="2" id="KW-0472">Membrane</keyword>
<dbReference type="PANTHER" id="PTHR43201">
    <property type="entry name" value="ACYL-COA SYNTHETASE"/>
    <property type="match status" value="1"/>
</dbReference>
<dbReference type="AlphaFoldDB" id="A0A8H5GX48"/>
<dbReference type="OrthoDB" id="429813at2759"/>
<comment type="caution">
    <text evidence="4">The sequence shown here is derived from an EMBL/GenBank/DDBJ whole genome shotgun (WGS) entry which is preliminary data.</text>
</comment>
<organism evidence="4 5">
    <name type="scientific">Collybiopsis confluens</name>
    <dbReference type="NCBI Taxonomy" id="2823264"/>
    <lineage>
        <taxon>Eukaryota</taxon>
        <taxon>Fungi</taxon>
        <taxon>Dikarya</taxon>
        <taxon>Basidiomycota</taxon>
        <taxon>Agaricomycotina</taxon>
        <taxon>Agaricomycetes</taxon>
        <taxon>Agaricomycetidae</taxon>
        <taxon>Agaricales</taxon>
        <taxon>Marasmiineae</taxon>
        <taxon>Omphalotaceae</taxon>
        <taxon>Collybiopsis</taxon>
    </lineage>
</organism>
<feature type="domain" description="AMP-dependent synthetase/ligase" evidence="3">
    <location>
        <begin position="102"/>
        <end position="348"/>
    </location>
</feature>
<accession>A0A8H5GX48</accession>
<protein>
    <recommendedName>
        <fullName evidence="3">AMP-dependent synthetase/ligase domain-containing protein</fullName>
    </recommendedName>
</protein>
<evidence type="ECO:0000313" key="5">
    <source>
        <dbReference type="Proteomes" id="UP000518752"/>
    </source>
</evidence>
<dbReference type="Gene3D" id="3.40.50.12780">
    <property type="entry name" value="N-terminal domain of ligase-like"/>
    <property type="match status" value="1"/>
</dbReference>
<keyword evidence="2" id="KW-1133">Transmembrane helix</keyword>
<dbReference type="SUPFAM" id="SSF56801">
    <property type="entry name" value="Acetyl-CoA synthetase-like"/>
    <property type="match status" value="1"/>
</dbReference>
<keyword evidence="2" id="KW-0812">Transmembrane</keyword>
<comment type="similarity">
    <text evidence="1">Belongs to the ATP-dependent AMP-binding enzyme family.</text>
</comment>
<dbReference type="Pfam" id="PF23562">
    <property type="entry name" value="AMP-binding_C_3"/>
    <property type="match status" value="1"/>
</dbReference>
<feature type="transmembrane region" description="Helical" evidence="2">
    <location>
        <begin position="90"/>
        <end position="110"/>
    </location>
</feature>
<evidence type="ECO:0000313" key="4">
    <source>
        <dbReference type="EMBL" id="KAF5372435.1"/>
    </source>
</evidence>
<gene>
    <name evidence="4" type="ORF">D9757_009931</name>
</gene>
<evidence type="ECO:0000259" key="3">
    <source>
        <dbReference type="Pfam" id="PF00501"/>
    </source>
</evidence>
<dbReference type="Proteomes" id="UP000518752">
    <property type="component" value="Unassembled WGS sequence"/>
</dbReference>
<sequence length="487" mass="54862">MLKAAYHSSCRSDMPFVAPPPSLALEFQFDFHLLHNPTHVIAVHPLSNGTLKIYTFADVVPRIHELAYYLHTEVNASTRSSNQCSNRTPIIAILATLDAFTYFMVIMGILRAGMIAFPISPRFSPSVTAYLIDTVQPSHILTDERSQHLTRNALHLVQGSVKPCEILAPSFEQIFTPKHANTYFPKHSRDLHDIAYVIHSSSSSAMFPKTIHCSAHFMLKNAEVIAAMSVSKRMYGPYFQGSLRICDGFVKSIRSIFNYPSITKDHFRRFFIYQPSYVYASPALIEIWAHSPKITLFLASIKTVITAGKRLNKAVGDALVERGVHINVAFGSTETGAISILSPDQGMDWEYFYAPPIQEFQFGRRPDGYYSLIVLSTQNRTLPVCNTTYAETPAYDPGDIFMKHPTKEHHYCVIGRSSDQIMLMSGEMVNPAPIEEIILRHQQIQSTLLFGHAQKYLGILIEPIEAILHDTIELEIFLADFQFVLDS</sequence>
<dbReference type="EMBL" id="JAACJN010000110">
    <property type="protein sequence ID" value="KAF5372435.1"/>
    <property type="molecule type" value="Genomic_DNA"/>
</dbReference>
<dbReference type="InterPro" id="IPR042099">
    <property type="entry name" value="ANL_N_sf"/>
</dbReference>
<reference evidence="4 5" key="1">
    <citation type="journal article" date="2020" name="ISME J.">
        <title>Uncovering the hidden diversity of litter-decomposition mechanisms in mushroom-forming fungi.</title>
        <authorList>
            <person name="Floudas D."/>
            <person name="Bentzer J."/>
            <person name="Ahren D."/>
            <person name="Johansson T."/>
            <person name="Persson P."/>
            <person name="Tunlid A."/>
        </authorList>
    </citation>
    <scope>NUCLEOTIDE SEQUENCE [LARGE SCALE GENOMIC DNA]</scope>
    <source>
        <strain evidence="4 5">CBS 406.79</strain>
    </source>
</reference>
<name>A0A8H5GX48_9AGAR</name>
<dbReference type="GO" id="GO:0031956">
    <property type="term" value="F:medium-chain fatty acid-CoA ligase activity"/>
    <property type="evidence" value="ECO:0007669"/>
    <property type="project" value="TreeGrafter"/>
</dbReference>
<evidence type="ECO:0000256" key="1">
    <source>
        <dbReference type="ARBA" id="ARBA00006432"/>
    </source>
</evidence>
<dbReference type="Pfam" id="PF00501">
    <property type="entry name" value="AMP-binding"/>
    <property type="match status" value="1"/>
</dbReference>
<dbReference type="GO" id="GO:0006631">
    <property type="term" value="P:fatty acid metabolic process"/>
    <property type="evidence" value="ECO:0007669"/>
    <property type="project" value="TreeGrafter"/>
</dbReference>
<dbReference type="InterPro" id="IPR000873">
    <property type="entry name" value="AMP-dep_synth/lig_dom"/>
</dbReference>
<dbReference type="PANTHER" id="PTHR43201:SF8">
    <property type="entry name" value="ACYL-COA SYNTHETASE FAMILY MEMBER 3"/>
    <property type="match status" value="1"/>
</dbReference>
<keyword evidence="5" id="KW-1185">Reference proteome</keyword>
<evidence type="ECO:0000256" key="2">
    <source>
        <dbReference type="SAM" id="Phobius"/>
    </source>
</evidence>